<feature type="region of interest" description="Disordered" evidence="7">
    <location>
        <begin position="353"/>
        <end position="391"/>
    </location>
</feature>
<dbReference type="InterPro" id="IPR006171">
    <property type="entry name" value="TOPRIM_dom"/>
</dbReference>
<dbReference type="InterPro" id="IPR036977">
    <property type="entry name" value="DNA_primase_Znf_CHC2"/>
</dbReference>
<evidence type="ECO:0000256" key="6">
    <source>
        <dbReference type="ARBA" id="ARBA00023163"/>
    </source>
</evidence>
<dbReference type="Gene3D" id="3.40.1360.10">
    <property type="match status" value="1"/>
</dbReference>
<keyword evidence="5" id="KW-0235">DNA replication</keyword>
<dbReference type="EMBL" id="WSSB01000017">
    <property type="protein sequence ID" value="MXR38233.1"/>
    <property type="molecule type" value="Genomic_DNA"/>
</dbReference>
<keyword evidence="3" id="KW-0808">Transferase</keyword>
<evidence type="ECO:0000256" key="1">
    <source>
        <dbReference type="ARBA" id="ARBA00022478"/>
    </source>
</evidence>
<evidence type="ECO:0000313" key="9">
    <source>
        <dbReference type="EMBL" id="MXR38233.1"/>
    </source>
</evidence>
<keyword evidence="10" id="KW-1185">Reference proteome</keyword>
<keyword evidence="4" id="KW-0548">Nucleotidyltransferase</keyword>
<sequence>MNNRLPFSEVKAAALAALPRVLDWAGIHHQQAGHEIQMLNPTRSNDDGFGSFSINSVTGVWADFASGDKGGDVVSLVAFVKGYGQGDACKDLARLFGIISGDASPNSQPAPLPPPPPPATDPWQALLPIPEGMMGTIPRTKYKHPGTIKQFWWYHDAAGQKLGAVVRVEPGMNDRSKDYFPLFAFQHSESGKHEWRWKNINGLRPLYGLDKLAARPDAPVVICEGEKAADAAAKLLPGHVAVCWMAGAKALGKADFTPLSGRNCLIWPDNDAPGEAAAQELAGILGRVGVAGVYQVDIAAFAEFTPASDQGRAELAHGGKWEAGDDAADALAYGWTADHMQCLSTAQRLILADKDKTPPVPDTTSSTPSTSKPRAPRRKAASPAPPGGNPFKLSASGVYFQTEDMDVAFWVCGPLHILASTRDDNGENWGLLVQMTDPDGNDKEWNIPAEMLAAGEGTEIVKGLLTRGLRIGAGPKAKQRLLEYLGRYDGDARATLVNRMGWHKGAFLLPDACIGDTSEQLVYRAESKQREIVKTAGTLPQWQQEVGRYCVGNSRMLFAVSTAFAGPLMDIIGAESGGFHLYGESSQGKSTIFEALSSVYGTKDFMRSWRSTDNSLEAVATEYSDCVLPLDEIGMCDPRIVGDTIYMLGNGKGKGRANDQGGSRGRVASWRLLFLSSGEVTPEARMLEVGRKMMAGMEVRLVNIPKNEHTEFGMFECIHGKKSASAFADGIKAATAKYYGTPIRAYLDKLVAERVKVAALLVEGMKRFAGDVVPDGAHGQVHRVAYRFALVAMAGELASEWGVTGWPQGEAIKAARLCFTDWLHSRGTRGSREDDQIIARIRLFFEQNGEARFTRLSTETALYDHEGSAPDPDDHAPKTLARCGYRLKDKTEGLIKYYILPESFRTEICTGLDHNRVCKLLLELDALETTKGGNNRLQVRTTPEAKYSKSGRAWVYCITSNLFGGSHD</sequence>
<dbReference type="GO" id="GO:0003677">
    <property type="term" value="F:DNA binding"/>
    <property type="evidence" value="ECO:0007669"/>
    <property type="project" value="InterPro"/>
</dbReference>
<feature type="compositionally biased region" description="Low complexity" evidence="7">
    <location>
        <begin position="362"/>
        <end position="373"/>
    </location>
</feature>
<dbReference type="GO" id="GO:0000428">
    <property type="term" value="C:DNA-directed RNA polymerase complex"/>
    <property type="evidence" value="ECO:0007669"/>
    <property type="project" value="UniProtKB-KW"/>
</dbReference>
<evidence type="ECO:0000313" key="10">
    <source>
        <dbReference type="Proteomes" id="UP000467214"/>
    </source>
</evidence>
<evidence type="ECO:0000259" key="8">
    <source>
        <dbReference type="PROSITE" id="PS50880"/>
    </source>
</evidence>
<dbReference type="GO" id="GO:1990077">
    <property type="term" value="C:primosome complex"/>
    <property type="evidence" value="ECO:0007669"/>
    <property type="project" value="UniProtKB-KW"/>
</dbReference>
<evidence type="ECO:0000256" key="5">
    <source>
        <dbReference type="ARBA" id="ARBA00022705"/>
    </source>
</evidence>
<keyword evidence="1" id="KW-0240">DNA-directed RNA polymerase</keyword>
<keyword evidence="6" id="KW-0804">Transcription</keyword>
<feature type="domain" description="Toprim" evidence="8">
    <location>
        <begin position="218"/>
        <end position="306"/>
    </location>
</feature>
<proteinExistence type="predicted"/>
<reference evidence="9 10" key="1">
    <citation type="submission" date="2019-12" db="EMBL/GenBank/DDBJ databases">
        <title>Neisseriaceae gen. nov. sp. Genome sequencing and assembly.</title>
        <authorList>
            <person name="Liu Z."/>
            <person name="Li A."/>
        </authorList>
    </citation>
    <scope>NUCLEOTIDE SEQUENCE [LARGE SCALE GENOMIC DNA]</scope>
    <source>
        <strain evidence="9 10">B2N2-7</strain>
    </source>
</reference>
<evidence type="ECO:0000256" key="2">
    <source>
        <dbReference type="ARBA" id="ARBA00022515"/>
    </source>
</evidence>
<dbReference type="SUPFAM" id="SSF57783">
    <property type="entry name" value="Zinc beta-ribbon"/>
    <property type="match status" value="1"/>
</dbReference>
<dbReference type="AlphaFoldDB" id="A0A845C0J2"/>
<organism evidence="9 10">
    <name type="scientific">Craterilacuibacter sinensis</name>
    <dbReference type="NCBI Taxonomy" id="2686017"/>
    <lineage>
        <taxon>Bacteria</taxon>
        <taxon>Pseudomonadati</taxon>
        <taxon>Pseudomonadota</taxon>
        <taxon>Betaproteobacteria</taxon>
        <taxon>Neisseriales</taxon>
        <taxon>Neisseriaceae</taxon>
        <taxon>Craterilacuibacter</taxon>
    </lineage>
</organism>
<dbReference type="InterPro" id="IPR009270">
    <property type="entry name" value="DUF927"/>
</dbReference>
<evidence type="ECO:0000256" key="3">
    <source>
        <dbReference type="ARBA" id="ARBA00022679"/>
    </source>
</evidence>
<dbReference type="GO" id="GO:0006269">
    <property type="term" value="P:DNA replication, synthesis of primer"/>
    <property type="evidence" value="ECO:0007669"/>
    <property type="project" value="UniProtKB-KW"/>
</dbReference>
<accession>A0A845C0J2</accession>
<dbReference type="RefSeq" id="WP_160798154.1">
    <property type="nucleotide sequence ID" value="NZ_WSSB01000017.1"/>
</dbReference>
<dbReference type="Pfam" id="PF06048">
    <property type="entry name" value="DUF927"/>
    <property type="match status" value="1"/>
</dbReference>
<evidence type="ECO:0000256" key="7">
    <source>
        <dbReference type="SAM" id="MobiDB-lite"/>
    </source>
</evidence>
<gene>
    <name evidence="9" type="ORF">GQF02_14760</name>
</gene>
<evidence type="ECO:0000256" key="4">
    <source>
        <dbReference type="ARBA" id="ARBA00022695"/>
    </source>
</evidence>
<dbReference type="GO" id="GO:0016779">
    <property type="term" value="F:nucleotidyltransferase activity"/>
    <property type="evidence" value="ECO:0007669"/>
    <property type="project" value="UniProtKB-KW"/>
</dbReference>
<protein>
    <submittedName>
        <fullName evidence="9">DUF927 domain-containing protein</fullName>
    </submittedName>
</protein>
<keyword evidence="2" id="KW-0639">Primosome</keyword>
<comment type="caution">
    <text evidence="9">The sequence shown here is derived from an EMBL/GenBank/DDBJ whole genome shotgun (WGS) entry which is preliminary data.</text>
</comment>
<dbReference type="PROSITE" id="PS50880">
    <property type="entry name" value="TOPRIM"/>
    <property type="match status" value="1"/>
</dbReference>
<dbReference type="Proteomes" id="UP000467214">
    <property type="component" value="Unassembled WGS sequence"/>
</dbReference>
<dbReference type="GO" id="GO:0008270">
    <property type="term" value="F:zinc ion binding"/>
    <property type="evidence" value="ECO:0007669"/>
    <property type="project" value="InterPro"/>
</dbReference>
<name>A0A845C0J2_9NEIS</name>
<dbReference type="Gene3D" id="3.90.580.10">
    <property type="entry name" value="Zinc finger, CHC2-type domain"/>
    <property type="match status" value="1"/>
</dbReference>